<accession>A0A1Y5I369</accession>
<feature type="chain" id="PRO_5010897425" description="Transmembrane 9 superfamily member" evidence="9">
    <location>
        <begin position="25"/>
        <end position="641"/>
    </location>
</feature>
<evidence type="ECO:0000256" key="9">
    <source>
        <dbReference type="RuleBase" id="RU363079"/>
    </source>
</evidence>
<feature type="transmembrane region" description="Helical" evidence="9">
    <location>
        <begin position="446"/>
        <end position="471"/>
    </location>
</feature>
<dbReference type="GO" id="GO:0000139">
    <property type="term" value="C:Golgi membrane"/>
    <property type="evidence" value="ECO:0007669"/>
    <property type="project" value="UniProtKB-SubCell"/>
</dbReference>
<evidence type="ECO:0000256" key="3">
    <source>
        <dbReference type="ARBA" id="ARBA00005227"/>
    </source>
</evidence>
<evidence type="ECO:0000256" key="6">
    <source>
        <dbReference type="ARBA" id="ARBA00022753"/>
    </source>
</evidence>
<feature type="transmembrane region" description="Helical" evidence="9">
    <location>
        <begin position="412"/>
        <end position="434"/>
    </location>
</feature>
<evidence type="ECO:0000256" key="8">
    <source>
        <dbReference type="ARBA" id="ARBA00023136"/>
    </source>
</evidence>
<organism evidence="10">
    <name type="scientific">Ostreococcus tauri</name>
    <name type="common">Marine green alga</name>
    <dbReference type="NCBI Taxonomy" id="70448"/>
    <lineage>
        <taxon>Eukaryota</taxon>
        <taxon>Viridiplantae</taxon>
        <taxon>Chlorophyta</taxon>
        <taxon>Mamiellophyceae</taxon>
        <taxon>Mamiellales</taxon>
        <taxon>Bathycoccaceae</taxon>
        <taxon>Ostreococcus</taxon>
    </lineage>
</organism>
<keyword evidence="6" id="KW-0967">Endosome</keyword>
<dbReference type="PANTHER" id="PTHR10766">
    <property type="entry name" value="TRANSMEMBRANE 9 SUPERFAMILY PROTEIN"/>
    <property type="match status" value="1"/>
</dbReference>
<evidence type="ECO:0000256" key="5">
    <source>
        <dbReference type="ARBA" id="ARBA00022729"/>
    </source>
</evidence>
<feature type="transmembrane region" description="Helical" evidence="9">
    <location>
        <begin position="279"/>
        <end position="301"/>
    </location>
</feature>
<comment type="similarity">
    <text evidence="3 9">Belongs to the nonaspanin (TM9SF) (TC 9.A.2) family.</text>
</comment>
<dbReference type="GO" id="GO:0010008">
    <property type="term" value="C:endosome membrane"/>
    <property type="evidence" value="ECO:0007669"/>
    <property type="project" value="UniProtKB-SubCell"/>
</dbReference>
<keyword evidence="7 9" id="KW-1133">Transmembrane helix</keyword>
<dbReference type="GO" id="GO:0072657">
    <property type="term" value="P:protein localization to membrane"/>
    <property type="evidence" value="ECO:0007669"/>
    <property type="project" value="TreeGrafter"/>
</dbReference>
<protein>
    <recommendedName>
        <fullName evidence="9">Transmembrane 9 superfamily member</fullName>
    </recommendedName>
</protein>
<feature type="transmembrane region" description="Helical" evidence="9">
    <location>
        <begin position="602"/>
        <end position="635"/>
    </location>
</feature>
<feature type="transmembrane region" description="Helical" evidence="9">
    <location>
        <begin position="340"/>
        <end position="369"/>
    </location>
</feature>
<dbReference type="OMA" id="KVYYMFG"/>
<feature type="transmembrane region" description="Helical" evidence="9">
    <location>
        <begin position="375"/>
        <end position="400"/>
    </location>
</feature>
<evidence type="ECO:0000256" key="1">
    <source>
        <dbReference type="ARBA" id="ARBA00004337"/>
    </source>
</evidence>
<gene>
    <name evidence="10" type="ORF">BE221DRAFT_201474</name>
</gene>
<evidence type="ECO:0000256" key="2">
    <source>
        <dbReference type="ARBA" id="ARBA00004653"/>
    </source>
</evidence>
<dbReference type="AlphaFoldDB" id="A0A1Y5I369"/>
<dbReference type="EMBL" id="KZ155838">
    <property type="protein sequence ID" value="OUS42624.1"/>
    <property type="molecule type" value="Genomic_DNA"/>
</dbReference>
<feature type="transmembrane region" description="Helical" evidence="9">
    <location>
        <begin position="571"/>
        <end position="590"/>
    </location>
</feature>
<sequence length="641" mass="73214">MGARAIACGCALALALALATRAEAFYLPGVAPVDYERDDLVFVKVNKLTSTSTQLPYDYYSLPYCKPEKVKHAAENLGEMRYDDQCKVQCRRKLTEAEAKTLGDKIKDEYRVQMCGRYLSEGLTSYPPTGAAKRHRILDNLPVGMTRYIEDEKGTRKKYERGFPVGFSSTDGKRYVNNHIRFTILYHRDPDTDLSRIVGFECVPFSVKHTYKKWSDDKPVLKTCDPRSQVYVSEASDPQEVKAGEEVVYTYDTLFKESDIRWASRWDTYLLMADDEIHWFSIINSMMIVLFLSVMTALIMLRTLHRDITVYNQLETAEETQEESGWKLIHGDVFRVPGNYVWLSVLSGTGVQLICMATVTIFFAVLGFLSPANRGGLMTAMVMLYVIMSYVNGYVSAFLFRMFKGQAWKMNALRASLFYPGIFFVVGTALNILISRQKSSGAIPFGTYFLLMFLWFGISVPLTFVGSYMGFKRDPLEEPVRTNKIPRQIPPQPWYMHDIVAVLVGGVLPFGAVFIELFFILTSIWLQQFYYIFGFLALVFIILIVTCAEITVVMCYFQLCAEDYRWWWRSFLTSGASAVYMFVYGIVYYNTSLVVTHKITTFIYFAYMSVLSLGFFILTGAVGFLSCLTFIRAIYSSVKID</sequence>
<dbReference type="InterPro" id="IPR004240">
    <property type="entry name" value="EMP70"/>
</dbReference>
<dbReference type="eggNOG" id="KOG1278">
    <property type="taxonomic scope" value="Eukaryota"/>
</dbReference>
<comment type="subcellular location">
    <subcellularLocation>
        <location evidence="1">Endosome membrane</location>
        <topology evidence="1">Multi-pass membrane protein</topology>
    </subcellularLocation>
    <subcellularLocation>
        <location evidence="2">Golgi apparatus membrane</location>
        <topology evidence="2">Multi-pass membrane protein</topology>
    </subcellularLocation>
</comment>
<feature type="transmembrane region" description="Helical" evidence="9">
    <location>
        <begin position="532"/>
        <end position="559"/>
    </location>
</feature>
<evidence type="ECO:0000256" key="4">
    <source>
        <dbReference type="ARBA" id="ARBA00022692"/>
    </source>
</evidence>
<reference evidence="10" key="1">
    <citation type="submission" date="2017-04" db="EMBL/GenBank/DDBJ databases">
        <title>Population genomics of picophytoplankton unveils novel chromosome hypervariability.</title>
        <authorList>
            <consortium name="DOE Joint Genome Institute"/>
            <person name="Blanc-Mathieu R."/>
            <person name="Krasovec M."/>
            <person name="Hebrard M."/>
            <person name="Yau S."/>
            <person name="Desgranges E."/>
            <person name="Martin J."/>
            <person name="Schackwitz W."/>
            <person name="Kuo A."/>
            <person name="Salin G."/>
            <person name="Donnadieu C."/>
            <person name="Desdevises Y."/>
            <person name="Sanchez-Ferandin S."/>
            <person name="Moreau H."/>
            <person name="Rivals E."/>
            <person name="Grigoriev I.V."/>
            <person name="Grimsley N."/>
            <person name="Eyre-Walker A."/>
            <person name="Piganeau G."/>
        </authorList>
    </citation>
    <scope>NUCLEOTIDE SEQUENCE [LARGE SCALE GENOMIC DNA]</scope>
    <source>
        <strain evidence="10">RCC 1115</strain>
    </source>
</reference>
<dbReference type="Pfam" id="PF02990">
    <property type="entry name" value="EMP70"/>
    <property type="match status" value="1"/>
</dbReference>
<name>A0A1Y5I369_OSTTA</name>
<evidence type="ECO:0000256" key="7">
    <source>
        <dbReference type="ARBA" id="ARBA00022989"/>
    </source>
</evidence>
<dbReference type="PANTHER" id="PTHR10766:SF111">
    <property type="entry name" value="TRANSMEMBRANE 9 SUPERFAMILY MEMBER 2"/>
    <property type="match status" value="1"/>
</dbReference>
<dbReference type="Proteomes" id="UP000195557">
    <property type="component" value="Unassembled WGS sequence"/>
</dbReference>
<keyword evidence="4 9" id="KW-0812">Transmembrane</keyword>
<feature type="transmembrane region" description="Helical" evidence="9">
    <location>
        <begin position="499"/>
        <end position="526"/>
    </location>
</feature>
<evidence type="ECO:0000313" key="10">
    <source>
        <dbReference type="EMBL" id="OUS42624.1"/>
    </source>
</evidence>
<proteinExistence type="inferred from homology"/>
<keyword evidence="5 9" id="KW-0732">Signal</keyword>
<keyword evidence="8 9" id="KW-0472">Membrane</keyword>
<feature type="signal peptide" evidence="9">
    <location>
        <begin position="1"/>
        <end position="24"/>
    </location>
</feature>